<comment type="subcellular location">
    <subcellularLocation>
        <location evidence="3">Cell membrane</location>
        <topology evidence="3">Peripheral membrane protein</topology>
        <orientation evidence="3">Cytoplasmic side</orientation>
    </subcellularLocation>
</comment>
<keyword evidence="3" id="KW-0472">Membrane</keyword>
<organism evidence="5 6">
    <name type="scientific">Rickettsia sibirica (strain ATCC VR-151 / 246)</name>
    <dbReference type="NCBI Taxonomy" id="272951"/>
    <lineage>
        <taxon>Bacteria</taxon>
        <taxon>Pseudomonadati</taxon>
        <taxon>Pseudomonadota</taxon>
        <taxon>Alphaproteobacteria</taxon>
        <taxon>Rickettsiales</taxon>
        <taxon>Rickettsiaceae</taxon>
        <taxon>Rickettsieae</taxon>
        <taxon>Rickettsia</taxon>
        <taxon>spotted fever group</taxon>
        <taxon>Rickettsia sibirica subgroup</taxon>
    </lineage>
</organism>
<keyword evidence="3" id="KW-0520">NAD</keyword>
<dbReference type="NCBIfam" id="NF004731">
    <property type="entry name" value="PRK06074.1-3"/>
    <property type="match status" value="1"/>
</dbReference>
<comment type="function">
    <text evidence="3">NDH-1 shuttles electrons from NADH, via FMN and iron-sulfur (Fe-S) centers, to quinones in the respiratory chain. The immediate electron acceptor for the enzyme in this species is believed to be ubiquinone. Couples the redox reaction to proton translocation (for every two electrons transferred, four hydrogen ions are translocated across the cytoplasmic membrane), and thus conserves the redox energy in a proton gradient.</text>
</comment>
<dbReference type="eggNOG" id="COG0852">
    <property type="taxonomic scope" value="Bacteria"/>
</dbReference>
<keyword evidence="6" id="KW-1185">Reference proteome</keyword>
<dbReference type="AlphaFoldDB" id="Q7PBK2"/>
<comment type="catalytic activity">
    <reaction evidence="3">
        <text>a quinone + NADH + 5 H(+)(in) = a quinol + NAD(+) + 4 H(+)(out)</text>
        <dbReference type="Rhea" id="RHEA:57888"/>
        <dbReference type="ChEBI" id="CHEBI:15378"/>
        <dbReference type="ChEBI" id="CHEBI:24646"/>
        <dbReference type="ChEBI" id="CHEBI:57540"/>
        <dbReference type="ChEBI" id="CHEBI:57945"/>
        <dbReference type="ChEBI" id="CHEBI:132124"/>
    </reaction>
</comment>
<dbReference type="GO" id="GO:0050136">
    <property type="term" value="F:NADH dehydrogenase (quinone) (non-electrogenic) activity"/>
    <property type="evidence" value="ECO:0007669"/>
    <property type="project" value="UniProtKB-UniRule"/>
</dbReference>
<feature type="domain" description="NADH:ubiquinone oxidoreductase 30kDa subunit" evidence="4">
    <location>
        <begin position="30"/>
        <end position="185"/>
    </location>
</feature>
<dbReference type="RefSeq" id="WP_004995990.1">
    <property type="nucleotide sequence ID" value="NZ_AABW01000001.1"/>
</dbReference>
<dbReference type="GO" id="GO:0048038">
    <property type="term" value="F:quinone binding"/>
    <property type="evidence" value="ECO:0007669"/>
    <property type="project" value="UniProtKB-KW"/>
</dbReference>
<accession>Q7PBK2</accession>
<evidence type="ECO:0000256" key="3">
    <source>
        <dbReference type="HAMAP-Rule" id="MF_01357"/>
    </source>
</evidence>
<dbReference type="Proteomes" id="UP000004455">
    <property type="component" value="Unassembled WGS sequence"/>
</dbReference>
<evidence type="ECO:0000256" key="1">
    <source>
        <dbReference type="ARBA" id="ARBA00007569"/>
    </source>
</evidence>
<name>Q7PBK2_RICS2</name>
<comment type="similarity">
    <text evidence="1 3">Belongs to the complex I 30 kDa subunit family.</text>
</comment>
<evidence type="ECO:0000259" key="4">
    <source>
        <dbReference type="Pfam" id="PF00329"/>
    </source>
</evidence>
<keyword evidence="3" id="KW-1003">Cell membrane</keyword>
<dbReference type="NCBIfam" id="TIGR03774">
    <property type="entry name" value="RPE2"/>
    <property type="match status" value="1"/>
</dbReference>
<dbReference type="GeneID" id="95362134"/>
<proteinExistence type="inferred from homology"/>
<comment type="subunit">
    <text evidence="3">NDH-1 is composed of 14 different subunits. Subunits NuoB, C, D, E, F, and G constitute the peripheral sector of the complex.</text>
</comment>
<dbReference type="InterPro" id="IPR010218">
    <property type="entry name" value="NADH_DH_suC"/>
</dbReference>
<dbReference type="EMBL" id="AABW01000001">
    <property type="protein sequence ID" value="EAA25481.1"/>
    <property type="molecule type" value="Genomic_DNA"/>
</dbReference>
<protein>
    <recommendedName>
        <fullName evidence="3">NADH-quinone oxidoreductase subunit C</fullName>
        <ecNumber evidence="3">7.1.1.-</ecNumber>
    </recommendedName>
    <alternativeName>
        <fullName evidence="3">NADH dehydrogenase I subunit C</fullName>
    </alternativeName>
    <alternativeName>
        <fullName evidence="3">NDH-1 subunit C</fullName>
    </alternativeName>
</protein>
<dbReference type="GO" id="GO:0005886">
    <property type="term" value="C:plasma membrane"/>
    <property type="evidence" value="ECO:0007669"/>
    <property type="project" value="UniProtKB-SubCell"/>
</dbReference>
<keyword evidence="3" id="KW-0830">Ubiquinone</keyword>
<dbReference type="PANTHER" id="PTHR10884">
    <property type="entry name" value="NADH DEHYDROGENASE UBIQUINONE IRON-SULFUR PROTEIN 3"/>
    <property type="match status" value="1"/>
</dbReference>
<comment type="caution">
    <text evidence="5">The sequence shown here is derived from an EMBL/GenBank/DDBJ whole genome shotgun (WGS) entry which is preliminary data.</text>
</comment>
<keyword evidence="3" id="KW-1278">Translocase</keyword>
<dbReference type="InterPro" id="IPR022436">
    <property type="entry name" value="RPE2"/>
</dbReference>
<dbReference type="Pfam" id="PF00329">
    <property type="entry name" value="Complex1_30kDa"/>
    <property type="match status" value="1"/>
</dbReference>
<dbReference type="SUPFAM" id="SSF143243">
    <property type="entry name" value="Nqo5-like"/>
    <property type="match status" value="1"/>
</dbReference>
<evidence type="ECO:0000313" key="6">
    <source>
        <dbReference type="Proteomes" id="UP000004455"/>
    </source>
</evidence>
<dbReference type="EC" id="7.1.1.-" evidence="3"/>
<reference evidence="5" key="1">
    <citation type="submission" date="2003-02" db="EMBL/GenBank/DDBJ databases">
        <authorList>
            <person name="Malek J.A."/>
            <person name="Eremeeva M.E."/>
            <person name="Dasch G.A."/>
        </authorList>
    </citation>
    <scope>NUCLEOTIDE SEQUENCE [LARGE SCALE GENOMIC DNA]</scope>
    <source>
        <strain evidence="5">246</strain>
    </source>
</reference>
<sequence>MTLDKLIERLAAKSSILITPITVKDYLAYKIEPNFLLPLLKALKESEELRFTLLTDLFGADFPQNNVVNSVGLGHKEQGAKPITNRSTTSDNVGESKSIDYKRFEVVYNLLSLKLNKRLIIKVYISEKETIPSAMNIFSAACWYEREVYDMYGVNFEGNDDKRRILTDYEFEGHPLRKDFPLTGYTQVKYDEKLKKVAYEPVDLDIEYREFDFSSHWHSPSYVLPGDEKATDVIPAKAGIQK</sequence>
<keyword evidence="3" id="KW-0874">Quinone</keyword>
<dbReference type="GO" id="GO:0008137">
    <property type="term" value="F:NADH dehydrogenase (ubiquinone) activity"/>
    <property type="evidence" value="ECO:0007669"/>
    <property type="project" value="InterPro"/>
</dbReference>
<dbReference type="InterPro" id="IPR037232">
    <property type="entry name" value="NADH_quin_OxRdtase_su_C/D-like"/>
</dbReference>
<dbReference type="HOGENOM" id="CLU_042628_2_1_5"/>
<evidence type="ECO:0000256" key="2">
    <source>
        <dbReference type="ARBA" id="ARBA00022448"/>
    </source>
</evidence>
<dbReference type="Gene3D" id="3.30.460.80">
    <property type="entry name" value="NADH:ubiquinone oxidoreductase, 30kDa subunit"/>
    <property type="match status" value="1"/>
</dbReference>
<evidence type="ECO:0000313" key="5">
    <source>
        <dbReference type="EMBL" id="EAA25481.1"/>
    </source>
</evidence>
<dbReference type="NCBIfam" id="TIGR01961">
    <property type="entry name" value="NuoC_fam"/>
    <property type="match status" value="1"/>
</dbReference>
<keyword evidence="2 3" id="KW-0813">Transport</keyword>
<dbReference type="PANTHER" id="PTHR10884:SF14">
    <property type="entry name" value="NADH DEHYDROGENASE [UBIQUINONE] IRON-SULFUR PROTEIN 3, MITOCHONDRIAL"/>
    <property type="match status" value="1"/>
</dbReference>
<dbReference type="InterPro" id="IPR001268">
    <property type="entry name" value="NADH_UbQ_OxRdtase_30kDa_su"/>
</dbReference>
<dbReference type="HAMAP" id="MF_01357">
    <property type="entry name" value="NDH1_NuoC"/>
    <property type="match status" value="1"/>
</dbReference>
<gene>
    <name evidence="3" type="primary">nuoC</name>
    <name evidence="5" type="ORF">rsib_orf218</name>
</gene>